<evidence type="ECO:0000313" key="1">
    <source>
        <dbReference type="EMBL" id="XDV66318.1"/>
    </source>
</evidence>
<accession>A0AB39Y8G5</accession>
<dbReference type="EMBL" id="CP165727">
    <property type="protein sequence ID" value="XDV66318.1"/>
    <property type="molecule type" value="Genomic_DNA"/>
</dbReference>
<dbReference type="RefSeq" id="WP_369778843.1">
    <property type="nucleotide sequence ID" value="NZ_CP165727.1"/>
</dbReference>
<reference evidence="1" key="1">
    <citation type="submission" date="2024-08" db="EMBL/GenBank/DDBJ databases">
        <authorList>
            <person name="Yu S.T."/>
        </authorList>
    </citation>
    <scope>NUCLEOTIDE SEQUENCE</scope>
    <source>
        <strain evidence="1">R33</strain>
    </source>
</reference>
<dbReference type="GO" id="GO:0005198">
    <property type="term" value="F:structural molecule activity"/>
    <property type="evidence" value="ECO:0007669"/>
    <property type="project" value="InterPro"/>
</dbReference>
<proteinExistence type="predicted"/>
<dbReference type="AlphaFoldDB" id="A0AB39Y8G5"/>
<dbReference type="InterPro" id="IPR009319">
    <property type="entry name" value="Phage_A118_VSP1"/>
</dbReference>
<gene>
    <name evidence="1" type="ORF">AB5J51_27035</name>
</gene>
<dbReference type="Pfam" id="PF06152">
    <property type="entry name" value="Phage_min_cap2"/>
    <property type="match status" value="1"/>
</dbReference>
<protein>
    <submittedName>
        <fullName evidence="1">Phage minor capsid protein</fullName>
    </submittedName>
</protein>
<sequence>MPVSPAMAEDLAAAITMLYEDAELALITKLREALAEGIDSPRWAEIKLRSIGDLRQAVETVARALQRDANGRVAEALATAYGRGRQAAVAELGALDIGRELHARRVLPNAPAVDRLAASYADDTRPLYQRITRAVLDVFRGVSSRAAGTQLLTGITRREASQRALDEFARRGVTGFVDSAGRPWEMAAYAEMAVRSVTARAAIEGHIDAMAEVGQGLVIVSDAPLECPLCAQWEGEVLSLQGPPGPRTVRTEHAVQPSGLRGLLRPPETVAVHIAGSLPEARAAGLFHPNCRHSLSLYLPGVTTRPPHHATPGTSYADTQRQRAIERHIRRWKRAQAAAIDDVARRKAAAKVREWQAAARAHVAAHEHIDRKSAREQIGRAR</sequence>
<name>A0AB39Y8G5_9ACTN</name>
<organism evidence="1">
    <name type="scientific">Streptomyces sp. R33</name>
    <dbReference type="NCBI Taxonomy" id="3238629"/>
    <lineage>
        <taxon>Bacteria</taxon>
        <taxon>Bacillati</taxon>
        <taxon>Actinomycetota</taxon>
        <taxon>Actinomycetes</taxon>
        <taxon>Kitasatosporales</taxon>
        <taxon>Streptomycetaceae</taxon>
        <taxon>Streptomyces</taxon>
    </lineage>
</organism>